<dbReference type="Gramene" id="OE9A086232T3">
    <property type="protein sequence ID" value="OE9A086232C3"/>
    <property type="gene ID" value="OE9A086232"/>
</dbReference>
<name>A0A8S0SLB8_OLEEU</name>
<reference evidence="2 3" key="1">
    <citation type="submission" date="2019-12" db="EMBL/GenBank/DDBJ databases">
        <authorList>
            <person name="Alioto T."/>
            <person name="Alioto T."/>
            <person name="Gomez Garrido J."/>
        </authorList>
    </citation>
    <scope>NUCLEOTIDE SEQUENCE [LARGE SCALE GENOMIC DNA]</scope>
</reference>
<dbReference type="OrthoDB" id="28868at2759"/>
<comment type="caution">
    <text evidence="2">The sequence shown here is derived from an EMBL/GenBank/DDBJ whole genome shotgun (WGS) entry which is preliminary data.</text>
</comment>
<evidence type="ECO:0000259" key="1">
    <source>
        <dbReference type="Pfam" id="PF13369"/>
    </source>
</evidence>
<dbReference type="PANTHER" id="PTHR31350:SF30">
    <property type="entry name" value="TRANSGLUTAMINASE FAMILY PROTEIN"/>
    <property type="match status" value="1"/>
</dbReference>
<keyword evidence="3" id="KW-1185">Reference proteome</keyword>
<organism evidence="2 3">
    <name type="scientific">Olea europaea subsp. europaea</name>
    <dbReference type="NCBI Taxonomy" id="158383"/>
    <lineage>
        <taxon>Eukaryota</taxon>
        <taxon>Viridiplantae</taxon>
        <taxon>Streptophyta</taxon>
        <taxon>Embryophyta</taxon>
        <taxon>Tracheophyta</taxon>
        <taxon>Spermatophyta</taxon>
        <taxon>Magnoliopsida</taxon>
        <taxon>eudicotyledons</taxon>
        <taxon>Gunneridae</taxon>
        <taxon>Pentapetalae</taxon>
        <taxon>asterids</taxon>
        <taxon>lamiids</taxon>
        <taxon>Lamiales</taxon>
        <taxon>Oleaceae</taxon>
        <taxon>Oleeae</taxon>
        <taxon>Olea</taxon>
    </lineage>
</organism>
<protein>
    <submittedName>
        <fullName evidence="2">Uncharacterized protein LOC111398598 isoform X1</fullName>
    </submittedName>
</protein>
<dbReference type="InterPro" id="IPR032698">
    <property type="entry name" value="SirB1_N"/>
</dbReference>
<gene>
    <name evidence="2" type="ORF">OLEA9_A086232</name>
</gene>
<dbReference type="EMBL" id="CACTIH010005440">
    <property type="protein sequence ID" value="CAA2992758.1"/>
    <property type="molecule type" value="Genomic_DNA"/>
</dbReference>
<feature type="domain" description="Protein SirB1 N-terminal" evidence="1">
    <location>
        <begin position="185"/>
        <end position="338"/>
    </location>
</feature>
<dbReference type="Proteomes" id="UP000594638">
    <property type="component" value="Unassembled WGS sequence"/>
</dbReference>
<dbReference type="Pfam" id="PF13369">
    <property type="entry name" value="Transglut_core2"/>
    <property type="match status" value="1"/>
</dbReference>
<sequence length="476" mass="52850">MLGVSSPGVNHKQRMMVMNGGVNASSRAMPAPAPVVMASLGTCGRYEFDGRKGCWSVYGKGKMNNLTATTRIAALEKRRMSISPACSALAEPRNLSRASFYKEVLEAAREKFTQEISIQSKDKDISLAKALLYVAVEDEAFLAFNREIDALSLHNERRDTPSPSNVKEWDCMEAVPLAGKNICEWLVELDAIAKEVEAELVSRDIGCDLVEVIDAVNKVLFESRGFKRSSVLVDSKCLYLHSVLSSGCASVLAAILVSVIYIEVCRRLNLTIVGSRIGGEFFIWPLTGNPEELFKVTSGHSLFGAVNGKCVEDLRSMASDINSNSLLGLDIATNRDIIGVVLCNLIRLHWKQASRTNYGLMLVSPLRSVHKVDQKFNKNDGSDVPLLRPQELRLAIMASERLLILQPHNWVFRRDYGMMLYYSRDYEAAVQELSICMAFAPEEEAEVLEPFVGKLHLMRLESSWKSPGQQGRLIVP</sequence>
<evidence type="ECO:0000313" key="2">
    <source>
        <dbReference type="EMBL" id="CAA2992758.1"/>
    </source>
</evidence>
<evidence type="ECO:0000313" key="3">
    <source>
        <dbReference type="Proteomes" id="UP000594638"/>
    </source>
</evidence>
<proteinExistence type="predicted"/>
<dbReference type="PANTHER" id="PTHR31350">
    <property type="entry name" value="SI:DKEY-261L7.2"/>
    <property type="match status" value="1"/>
</dbReference>
<accession>A0A8S0SLB8</accession>
<dbReference type="AlphaFoldDB" id="A0A8S0SLB8"/>